<proteinExistence type="predicted"/>
<dbReference type="SUPFAM" id="SSF56349">
    <property type="entry name" value="DNA breaking-rejoining enzymes"/>
    <property type="match status" value="1"/>
</dbReference>
<protein>
    <submittedName>
        <fullName evidence="3">Tyrosine-type recombinase/integrase</fullName>
    </submittedName>
</protein>
<dbReference type="PANTHER" id="PTHR30349:SF64">
    <property type="entry name" value="PROPHAGE INTEGRASE INTD-RELATED"/>
    <property type="match status" value="1"/>
</dbReference>
<accession>A0AAE6X2R5</accession>
<dbReference type="GO" id="GO:0006310">
    <property type="term" value="P:DNA recombination"/>
    <property type="evidence" value="ECO:0007669"/>
    <property type="project" value="UniProtKB-KW"/>
</dbReference>
<dbReference type="InterPro" id="IPR050090">
    <property type="entry name" value="Tyrosine_recombinase_XerCD"/>
</dbReference>
<evidence type="ECO:0000313" key="4">
    <source>
        <dbReference type="Proteomes" id="UP000501122"/>
    </source>
</evidence>
<dbReference type="EMBL" id="CP047363">
    <property type="protein sequence ID" value="QIH79441.1"/>
    <property type="molecule type" value="Genomic_DNA"/>
</dbReference>
<dbReference type="InterPro" id="IPR002104">
    <property type="entry name" value="Integrase_catalytic"/>
</dbReference>
<dbReference type="Proteomes" id="UP000501122">
    <property type="component" value="Chromosome"/>
</dbReference>
<gene>
    <name evidence="3" type="ORF">GTN30_12495</name>
</gene>
<dbReference type="GO" id="GO:0003677">
    <property type="term" value="F:DNA binding"/>
    <property type="evidence" value="ECO:0007669"/>
    <property type="project" value="InterPro"/>
</dbReference>
<dbReference type="InterPro" id="IPR013762">
    <property type="entry name" value="Integrase-like_cat_sf"/>
</dbReference>
<evidence type="ECO:0000313" key="3">
    <source>
        <dbReference type="EMBL" id="QIH79441.1"/>
    </source>
</evidence>
<dbReference type="PANTHER" id="PTHR30349">
    <property type="entry name" value="PHAGE INTEGRASE-RELATED"/>
    <property type="match status" value="1"/>
</dbReference>
<dbReference type="AlphaFoldDB" id="A0AAE6X2R5"/>
<evidence type="ECO:0000259" key="2">
    <source>
        <dbReference type="PROSITE" id="PS51898"/>
    </source>
</evidence>
<dbReference type="GO" id="GO:0015074">
    <property type="term" value="P:DNA integration"/>
    <property type="evidence" value="ECO:0007669"/>
    <property type="project" value="InterPro"/>
</dbReference>
<sequence length="126" mass="14407">MVNIIIENLILENKKAKQWDSNYNDRGLIFTNHYGNPMTLSSVNRNIKLAVESIKDKDGKQIITKHVTTHTLRHSHISLLSQLGVSLKAIMERVGHTDHKTTLQIYSHVTEQMDKDMMSKLEAVGR</sequence>
<name>A0AAE6X2R5_9STAP</name>
<organism evidence="3 4">
    <name type="scientific">Macrococcoides canis</name>
    <dbReference type="NCBI Taxonomy" id="1855823"/>
    <lineage>
        <taxon>Bacteria</taxon>
        <taxon>Bacillati</taxon>
        <taxon>Bacillota</taxon>
        <taxon>Bacilli</taxon>
        <taxon>Bacillales</taxon>
        <taxon>Staphylococcaceae</taxon>
        <taxon>Macrococcoides</taxon>
    </lineage>
</organism>
<dbReference type="PROSITE" id="PS51898">
    <property type="entry name" value="TYR_RECOMBINASE"/>
    <property type="match status" value="1"/>
</dbReference>
<feature type="domain" description="Tyr recombinase" evidence="2">
    <location>
        <begin position="1"/>
        <end position="119"/>
    </location>
</feature>
<dbReference type="Pfam" id="PF00589">
    <property type="entry name" value="Phage_integrase"/>
    <property type="match status" value="1"/>
</dbReference>
<dbReference type="InterPro" id="IPR011010">
    <property type="entry name" value="DNA_brk_join_enz"/>
</dbReference>
<evidence type="ECO:0000256" key="1">
    <source>
        <dbReference type="ARBA" id="ARBA00023172"/>
    </source>
</evidence>
<reference evidence="3" key="1">
    <citation type="journal article" date="2020" name="Antimicrob. Agents Chemother.">
        <title>The novel macrolide resistance genes mef(D), msr(F) and msr(H) are present on resistance islands in Macrococcus canis, Macrococcus caseolyticus and Staphylococcus aureus.</title>
        <authorList>
            <person name="Schwendener S."/>
            <person name="Dona V."/>
            <person name="Perreten V."/>
        </authorList>
    </citation>
    <scope>NUCLEOTIDE SEQUENCE</scope>
    <source>
        <strain evidence="3">Epi0076A</strain>
    </source>
</reference>
<keyword evidence="1" id="KW-0233">DNA recombination</keyword>
<dbReference type="Gene3D" id="1.10.443.10">
    <property type="entry name" value="Intergrase catalytic core"/>
    <property type="match status" value="1"/>
</dbReference>